<evidence type="ECO:0000256" key="2">
    <source>
        <dbReference type="ARBA" id="ARBA00022898"/>
    </source>
</evidence>
<dbReference type="SUPFAM" id="SSF50621">
    <property type="entry name" value="Alanine racemase C-terminal domain-like"/>
    <property type="match status" value="1"/>
</dbReference>
<evidence type="ECO:0000259" key="3">
    <source>
        <dbReference type="Pfam" id="PF02784"/>
    </source>
</evidence>
<dbReference type="PANTHER" id="PTHR43295:SF9">
    <property type="entry name" value="BIOSYNTHETIC ARGININE DECARBOXYLASE"/>
    <property type="match status" value="1"/>
</dbReference>
<dbReference type="EC" id="4.1.1.19" evidence="4"/>
<keyword evidence="4" id="KW-0456">Lyase</keyword>
<dbReference type="GO" id="GO:0033388">
    <property type="term" value="P:putrescine biosynthetic process from arginine"/>
    <property type="evidence" value="ECO:0007669"/>
    <property type="project" value="TreeGrafter"/>
</dbReference>
<dbReference type="InterPro" id="IPR002985">
    <property type="entry name" value="Arg_decrbxlase"/>
</dbReference>
<dbReference type="GO" id="GO:0008295">
    <property type="term" value="P:spermidine biosynthetic process"/>
    <property type="evidence" value="ECO:0007669"/>
    <property type="project" value="InterPro"/>
</dbReference>
<sequence>MKNYIDLIDQTIEFPTREFNINENNELLFNNVPLMEIIKQYGTPLKLSYLPKIGEHIDNAKLLFRNAIKKYNYKGNYTYCYCTKSSHFSFVLDEVIKQHVHLETSSAFDIPIIRDMYERGKISKSTYILCNGYKQPLYTQYISEFINEGFNCIPILDNLKEIDFYEKSVTADKVNLAIRIATDEEPDFAFYTSRLGVRYSDVNSLYLEKIKPNPRFNLKMLHFFINTGIKDSAYYWSELSRFIYKYCEIKKICPELDSIDLGGGLPIQTSLQFNYDYQAMVDEIVESISWICNKNNVPVPNIFTEFGSYSVGESGAVLYEIIDQKLQNDKELWYMIDGSFITQLPDSWGMNQKYIMLPVNNWGSPYQKVNLGGLTCDSMDFYNTEAHSSDLYLPIFEEATERQYVGFFHTGAYQESLGGYGGIQHCLIPAPKHVIIDRLEDGTVTTRLFSEEQNSSSMLNILGYNQPVSIQQEEDLKAKIELEIKSKTKLASV</sequence>
<dbReference type="KEGG" id="psez:HME7025_02256"/>
<protein>
    <submittedName>
        <fullName evidence="4">Arginine decarboxylase</fullName>
        <ecNumber evidence="4">4.1.1.19</ecNumber>
    </submittedName>
</protein>
<gene>
    <name evidence="4" type="primary">speA</name>
    <name evidence="4" type="ORF">HME7025_02256</name>
</gene>
<evidence type="ECO:0000256" key="1">
    <source>
        <dbReference type="ARBA" id="ARBA00001933"/>
    </source>
</evidence>
<reference evidence="5" key="1">
    <citation type="submission" date="2018-05" db="EMBL/GenBank/DDBJ databases">
        <title>Pseudarcicella sp. HME7025 Genome sequencing and assembly.</title>
        <authorList>
            <person name="Kim H."/>
            <person name="Kang H."/>
            <person name="Joh K."/>
        </authorList>
    </citation>
    <scope>NUCLEOTIDE SEQUENCE [LARGE SCALE GENOMIC DNA]</scope>
    <source>
        <strain evidence="5">HME7025</strain>
    </source>
</reference>
<dbReference type="EMBL" id="CP029346">
    <property type="protein sequence ID" value="AWL10103.1"/>
    <property type="molecule type" value="Genomic_DNA"/>
</dbReference>
<dbReference type="Pfam" id="PF02784">
    <property type="entry name" value="Orn_Arg_deC_N"/>
    <property type="match status" value="1"/>
</dbReference>
<dbReference type="Gene3D" id="3.20.20.10">
    <property type="entry name" value="Alanine racemase"/>
    <property type="match status" value="1"/>
</dbReference>
<dbReference type="InterPro" id="IPR029066">
    <property type="entry name" value="PLP-binding_barrel"/>
</dbReference>
<dbReference type="GO" id="GO:0008792">
    <property type="term" value="F:arginine decarboxylase activity"/>
    <property type="evidence" value="ECO:0007669"/>
    <property type="project" value="UniProtKB-EC"/>
</dbReference>
<dbReference type="RefSeq" id="WP_109324080.1">
    <property type="nucleotide sequence ID" value="NZ_CP029346.1"/>
</dbReference>
<dbReference type="AlphaFoldDB" id="A0A2S2DXN4"/>
<dbReference type="Proteomes" id="UP000245468">
    <property type="component" value="Chromosome"/>
</dbReference>
<accession>A0A2S2DXN4</accession>
<dbReference type="Gene3D" id="2.40.37.10">
    <property type="entry name" value="Lyase, Ornithine Decarboxylase, Chain A, domain 1"/>
    <property type="match status" value="1"/>
</dbReference>
<evidence type="ECO:0000313" key="5">
    <source>
        <dbReference type="Proteomes" id="UP000245468"/>
    </source>
</evidence>
<dbReference type="InterPro" id="IPR022644">
    <property type="entry name" value="De-COase2_N"/>
</dbReference>
<organism evidence="4 5">
    <name type="scientific">Aquirufa nivalisilvae</name>
    <dbReference type="NCBI Taxonomy" id="2516557"/>
    <lineage>
        <taxon>Bacteria</taxon>
        <taxon>Pseudomonadati</taxon>
        <taxon>Bacteroidota</taxon>
        <taxon>Cytophagia</taxon>
        <taxon>Cytophagales</taxon>
        <taxon>Flectobacillaceae</taxon>
        <taxon>Aquirufa</taxon>
    </lineage>
</organism>
<evidence type="ECO:0000313" key="4">
    <source>
        <dbReference type="EMBL" id="AWL10103.1"/>
    </source>
</evidence>
<comment type="cofactor">
    <cofactor evidence="1">
        <name>pyridoxal 5'-phosphate</name>
        <dbReference type="ChEBI" id="CHEBI:597326"/>
    </cofactor>
</comment>
<feature type="domain" description="Orn/DAP/Arg decarboxylase 2 N-terminal" evidence="3">
    <location>
        <begin position="72"/>
        <end position="311"/>
    </location>
</feature>
<keyword evidence="2" id="KW-0663">Pyridoxal phosphate</keyword>
<dbReference type="OrthoDB" id="9802658at2"/>
<dbReference type="GO" id="GO:0006527">
    <property type="term" value="P:L-arginine catabolic process"/>
    <property type="evidence" value="ECO:0007669"/>
    <property type="project" value="InterPro"/>
</dbReference>
<dbReference type="InterPro" id="IPR009006">
    <property type="entry name" value="Ala_racemase/Decarboxylase_C"/>
</dbReference>
<keyword evidence="5" id="KW-1185">Reference proteome</keyword>
<dbReference type="PANTHER" id="PTHR43295">
    <property type="entry name" value="ARGININE DECARBOXYLASE"/>
    <property type="match status" value="1"/>
</dbReference>
<name>A0A2S2DXN4_9BACT</name>
<dbReference type="SUPFAM" id="SSF51419">
    <property type="entry name" value="PLP-binding barrel"/>
    <property type="match status" value="1"/>
</dbReference>
<proteinExistence type="predicted"/>